<gene>
    <name evidence="2" type="ORF">ElP_00690</name>
</gene>
<evidence type="ECO:0000259" key="1">
    <source>
        <dbReference type="PROSITE" id="PS51186"/>
    </source>
</evidence>
<protein>
    <recommendedName>
        <fullName evidence="1">N-acetyltransferase domain-containing protein</fullName>
    </recommendedName>
</protein>
<dbReference type="CDD" id="cd04301">
    <property type="entry name" value="NAT_SF"/>
    <property type="match status" value="1"/>
</dbReference>
<dbReference type="PANTHER" id="PTHR43617">
    <property type="entry name" value="L-AMINO ACID N-ACETYLTRANSFERASE"/>
    <property type="match status" value="1"/>
</dbReference>
<dbReference type="InterPro" id="IPR000182">
    <property type="entry name" value="GNAT_dom"/>
</dbReference>
<feature type="domain" description="N-acetyltransferase" evidence="1">
    <location>
        <begin position="10"/>
        <end position="157"/>
    </location>
</feature>
<organism evidence="2 3">
    <name type="scientific">Tautonia plasticadhaerens</name>
    <dbReference type="NCBI Taxonomy" id="2527974"/>
    <lineage>
        <taxon>Bacteria</taxon>
        <taxon>Pseudomonadati</taxon>
        <taxon>Planctomycetota</taxon>
        <taxon>Planctomycetia</taxon>
        <taxon>Isosphaerales</taxon>
        <taxon>Isosphaeraceae</taxon>
        <taxon>Tautonia</taxon>
    </lineage>
</organism>
<evidence type="ECO:0000313" key="3">
    <source>
        <dbReference type="Proteomes" id="UP000317835"/>
    </source>
</evidence>
<dbReference type="GO" id="GO:0016747">
    <property type="term" value="F:acyltransferase activity, transferring groups other than amino-acyl groups"/>
    <property type="evidence" value="ECO:0007669"/>
    <property type="project" value="InterPro"/>
</dbReference>
<dbReference type="InterPro" id="IPR050276">
    <property type="entry name" value="MshD_Acetyltransferase"/>
</dbReference>
<sequence>MTGEGPVADLTIRPETPDDLDAVRLVNEAAFGQPAEADLVDALRRSSRPFLSMVAERSGTVVGHVAFSPVTINGPHPSDATPPILLGLAPVAVRPGEQGRGVGSALIRSGLEACRAIGAGAIVVLGHPTYYPRFGFEVAARLGLRCEYDVPEDAFLVVELIPGALDGRSGTVRYHEAFSAV</sequence>
<dbReference type="InterPro" id="IPR016181">
    <property type="entry name" value="Acyl_CoA_acyltransferase"/>
</dbReference>
<reference evidence="2 3" key="1">
    <citation type="submission" date="2019-02" db="EMBL/GenBank/DDBJ databases">
        <title>Deep-cultivation of Planctomycetes and their phenomic and genomic characterization uncovers novel biology.</title>
        <authorList>
            <person name="Wiegand S."/>
            <person name="Jogler M."/>
            <person name="Boedeker C."/>
            <person name="Pinto D."/>
            <person name="Vollmers J."/>
            <person name="Rivas-Marin E."/>
            <person name="Kohn T."/>
            <person name="Peeters S.H."/>
            <person name="Heuer A."/>
            <person name="Rast P."/>
            <person name="Oberbeckmann S."/>
            <person name="Bunk B."/>
            <person name="Jeske O."/>
            <person name="Meyerdierks A."/>
            <person name="Storesund J.E."/>
            <person name="Kallscheuer N."/>
            <person name="Luecker S."/>
            <person name="Lage O.M."/>
            <person name="Pohl T."/>
            <person name="Merkel B.J."/>
            <person name="Hornburger P."/>
            <person name="Mueller R.-W."/>
            <person name="Bruemmer F."/>
            <person name="Labrenz M."/>
            <person name="Spormann A.M."/>
            <person name="Op den Camp H."/>
            <person name="Overmann J."/>
            <person name="Amann R."/>
            <person name="Jetten M.S.M."/>
            <person name="Mascher T."/>
            <person name="Medema M.H."/>
            <person name="Devos D.P."/>
            <person name="Kaster A.-K."/>
            <person name="Ovreas L."/>
            <person name="Rohde M."/>
            <person name="Galperin M.Y."/>
            <person name="Jogler C."/>
        </authorList>
    </citation>
    <scope>NUCLEOTIDE SEQUENCE [LARGE SCALE GENOMIC DNA]</scope>
    <source>
        <strain evidence="2 3">ElP</strain>
    </source>
</reference>
<dbReference type="PANTHER" id="PTHR43617:SF2">
    <property type="entry name" value="UPF0039 PROTEIN SLL0451"/>
    <property type="match status" value="1"/>
</dbReference>
<evidence type="ECO:0000313" key="2">
    <source>
        <dbReference type="EMBL" id="QDV32246.1"/>
    </source>
</evidence>
<keyword evidence="3" id="KW-1185">Reference proteome</keyword>
<dbReference type="AlphaFoldDB" id="A0A518GUJ0"/>
<dbReference type="Proteomes" id="UP000317835">
    <property type="component" value="Chromosome"/>
</dbReference>
<dbReference type="PROSITE" id="PS51186">
    <property type="entry name" value="GNAT"/>
    <property type="match status" value="1"/>
</dbReference>
<dbReference type="KEGG" id="tpla:ElP_00690"/>
<dbReference type="SUPFAM" id="SSF55729">
    <property type="entry name" value="Acyl-CoA N-acyltransferases (Nat)"/>
    <property type="match status" value="1"/>
</dbReference>
<dbReference type="Gene3D" id="3.40.630.30">
    <property type="match status" value="1"/>
</dbReference>
<dbReference type="EMBL" id="CP036426">
    <property type="protein sequence ID" value="QDV32246.1"/>
    <property type="molecule type" value="Genomic_DNA"/>
</dbReference>
<dbReference type="RefSeq" id="WP_197446604.1">
    <property type="nucleotide sequence ID" value="NZ_CP036426.1"/>
</dbReference>
<name>A0A518GUJ0_9BACT</name>
<accession>A0A518GUJ0</accession>
<proteinExistence type="predicted"/>
<dbReference type="Pfam" id="PF13527">
    <property type="entry name" value="Acetyltransf_9"/>
    <property type="match status" value="1"/>
</dbReference>